<feature type="transmembrane region" description="Helical" evidence="6">
    <location>
        <begin position="480"/>
        <end position="499"/>
    </location>
</feature>
<sequence length="565" mass="61941">MDPAGVDNDTRGWIMCSVSGIACVAGASIICVDLVIRLIPSKRDFRIQDSNAFLACSLSLSFGVMLFSALYSMLPSAMRYLAKDDWEHQAAGFLVMGCFVAGFVGIQVISRILHQFMPSHVVDCDHTHGDFPDDSHSDLHSHHHNHSHSRASRSRRQSMRRISTHSSTAHRPNMAELHGPITESTPLLPTELDHHHEHRHSEPPLGDLAAARSEAALAHYQSHGKDGRSRAATTQSSNRRPSMMKVPSRVLSFVKDTKPNCDEFGPCFGYSDPCGQECFKHINSRSAHSSRHPTLLRTTTGTTLQHQPSAIPGVVPEDYEDDSAGSVSSPLFRTSRAQSRDPSGSRFAADDFDSHTHSTHTHTHADNHDHDHDHDHDHLDAMERGDGESAVHDDDLEAQHHHHVPTNAFLSIGLQTVIAIALHKFPEGFITYATNHASPALGFNVFMALFVHNIAEGFAMALPLYMALGSRFKAMLWSSLLGGLSQPAGAGVAVLWFKIAKRSNFFVIDETAYAVLFAVTAGIMASVALQLFVESLSLNHDRNLSILFAFLGMTLMGVSNALVNE</sequence>
<feature type="region of interest" description="Disordered" evidence="5">
    <location>
        <begin position="218"/>
        <end position="245"/>
    </location>
</feature>
<gene>
    <name evidence="7" type="ORF">B0T17DRAFT_490811</name>
</gene>
<protein>
    <submittedName>
        <fullName evidence="7">Zinc/iron permease</fullName>
    </submittedName>
</protein>
<comment type="caution">
    <text evidence="7">The sequence shown here is derived from an EMBL/GenBank/DDBJ whole genome shotgun (WGS) entry which is preliminary data.</text>
</comment>
<feature type="compositionally biased region" description="Polar residues" evidence="5">
    <location>
        <begin position="231"/>
        <end position="240"/>
    </location>
</feature>
<feature type="compositionally biased region" description="Basic residues" evidence="5">
    <location>
        <begin position="141"/>
        <end position="163"/>
    </location>
</feature>
<reference evidence="7" key="1">
    <citation type="submission" date="2023-06" db="EMBL/GenBank/DDBJ databases">
        <title>Genome-scale phylogeny and comparative genomics of the fungal order Sordariales.</title>
        <authorList>
            <consortium name="Lawrence Berkeley National Laboratory"/>
            <person name="Hensen N."/>
            <person name="Bonometti L."/>
            <person name="Westerberg I."/>
            <person name="Brannstrom I.O."/>
            <person name="Guillou S."/>
            <person name="Cros-Aarteil S."/>
            <person name="Calhoun S."/>
            <person name="Haridas S."/>
            <person name="Kuo A."/>
            <person name="Mondo S."/>
            <person name="Pangilinan J."/>
            <person name="Riley R."/>
            <person name="LaButti K."/>
            <person name="Andreopoulos B."/>
            <person name="Lipzen A."/>
            <person name="Chen C."/>
            <person name="Yanf M."/>
            <person name="Daum C."/>
            <person name="Ng V."/>
            <person name="Clum A."/>
            <person name="Steindorff A."/>
            <person name="Ohm R."/>
            <person name="Martin F."/>
            <person name="Silar P."/>
            <person name="Natvig D."/>
            <person name="Lalanne C."/>
            <person name="Gautier V."/>
            <person name="Ament-velasquez S.L."/>
            <person name="Kruys A."/>
            <person name="Hutchinson M.I."/>
            <person name="Powell A.J."/>
            <person name="Barry K."/>
            <person name="Miller A.N."/>
            <person name="Grigoriev I.V."/>
            <person name="Debuchy R."/>
            <person name="Gladieux P."/>
            <person name="Thoren M.H."/>
            <person name="Johannesson H."/>
        </authorList>
    </citation>
    <scope>NUCLEOTIDE SEQUENCE</scope>
    <source>
        <strain evidence="7">SMH3391-2</strain>
    </source>
</reference>
<feature type="transmembrane region" description="Helical" evidence="6">
    <location>
        <begin position="12"/>
        <end position="39"/>
    </location>
</feature>
<evidence type="ECO:0000256" key="3">
    <source>
        <dbReference type="ARBA" id="ARBA00022989"/>
    </source>
</evidence>
<evidence type="ECO:0000256" key="2">
    <source>
        <dbReference type="ARBA" id="ARBA00022692"/>
    </source>
</evidence>
<name>A0AA39XB33_9PEZI</name>
<evidence type="ECO:0000256" key="4">
    <source>
        <dbReference type="ARBA" id="ARBA00023136"/>
    </source>
</evidence>
<keyword evidence="4 6" id="KW-0472">Membrane</keyword>
<feature type="compositionally biased region" description="Basic and acidic residues" evidence="5">
    <location>
        <begin position="191"/>
        <end position="202"/>
    </location>
</feature>
<accession>A0AA39XB33</accession>
<feature type="transmembrane region" description="Helical" evidence="6">
    <location>
        <begin position="91"/>
        <end position="109"/>
    </location>
</feature>
<feature type="compositionally biased region" description="Basic and acidic residues" evidence="5">
    <location>
        <begin position="363"/>
        <end position="389"/>
    </location>
</feature>
<dbReference type="GO" id="GO:0005385">
    <property type="term" value="F:zinc ion transmembrane transporter activity"/>
    <property type="evidence" value="ECO:0007669"/>
    <property type="project" value="TreeGrafter"/>
</dbReference>
<keyword evidence="3 6" id="KW-1133">Transmembrane helix</keyword>
<feature type="transmembrane region" description="Helical" evidence="6">
    <location>
        <begin position="445"/>
        <end position="468"/>
    </location>
</feature>
<evidence type="ECO:0000256" key="6">
    <source>
        <dbReference type="SAM" id="Phobius"/>
    </source>
</evidence>
<feature type="transmembrane region" description="Helical" evidence="6">
    <location>
        <begin position="511"/>
        <end position="532"/>
    </location>
</feature>
<feature type="transmembrane region" description="Helical" evidence="6">
    <location>
        <begin position="51"/>
        <end position="71"/>
    </location>
</feature>
<dbReference type="AlphaFoldDB" id="A0AA39XB33"/>
<dbReference type="Proteomes" id="UP001174934">
    <property type="component" value="Unassembled WGS sequence"/>
</dbReference>
<dbReference type="EMBL" id="JAULSR010000002">
    <property type="protein sequence ID" value="KAK0630663.1"/>
    <property type="molecule type" value="Genomic_DNA"/>
</dbReference>
<keyword evidence="2 6" id="KW-0812">Transmembrane</keyword>
<feature type="transmembrane region" description="Helical" evidence="6">
    <location>
        <begin position="544"/>
        <end position="563"/>
    </location>
</feature>
<evidence type="ECO:0000313" key="7">
    <source>
        <dbReference type="EMBL" id="KAK0630663.1"/>
    </source>
</evidence>
<dbReference type="PANTHER" id="PTHR11040:SF210">
    <property type="entry name" value="ZINC-REGULATED TRANSPORTER 3"/>
    <property type="match status" value="1"/>
</dbReference>
<dbReference type="InterPro" id="IPR003689">
    <property type="entry name" value="ZIP"/>
</dbReference>
<proteinExistence type="predicted"/>
<evidence type="ECO:0000313" key="8">
    <source>
        <dbReference type="Proteomes" id="UP001174934"/>
    </source>
</evidence>
<evidence type="ECO:0000256" key="1">
    <source>
        <dbReference type="ARBA" id="ARBA00004141"/>
    </source>
</evidence>
<feature type="region of interest" description="Disordered" evidence="5">
    <location>
        <begin position="133"/>
        <end position="205"/>
    </location>
</feature>
<dbReference type="GO" id="GO:0016020">
    <property type="term" value="C:membrane"/>
    <property type="evidence" value="ECO:0007669"/>
    <property type="project" value="UniProtKB-SubCell"/>
</dbReference>
<feature type="compositionally biased region" description="Polar residues" evidence="5">
    <location>
        <begin position="325"/>
        <end position="342"/>
    </location>
</feature>
<dbReference type="Pfam" id="PF02535">
    <property type="entry name" value="Zip"/>
    <property type="match status" value="2"/>
</dbReference>
<organism evidence="7 8">
    <name type="scientific">Bombardia bombarda</name>
    <dbReference type="NCBI Taxonomy" id="252184"/>
    <lineage>
        <taxon>Eukaryota</taxon>
        <taxon>Fungi</taxon>
        <taxon>Dikarya</taxon>
        <taxon>Ascomycota</taxon>
        <taxon>Pezizomycotina</taxon>
        <taxon>Sordariomycetes</taxon>
        <taxon>Sordariomycetidae</taxon>
        <taxon>Sordariales</taxon>
        <taxon>Lasiosphaeriaceae</taxon>
        <taxon>Bombardia</taxon>
    </lineage>
</organism>
<feature type="region of interest" description="Disordered" evidence="5">
    <location>
        <begin position="297"/>
        <end position="389"/>
    </location>
</feature>
<comment type="subcellular location">
    <subcellularLocation>
        <location evidence="1">Membrane</location>
        <topology evidence="1">Multi-pass membrane protein</topology>
    </subcellularLocation>
</comment>
<evidence type="ECO:0000256" key="5">
    <source>
        <dbReference type="SAM" id="MobiDB-lite"/>
    </source>
</evidence>
<dbReference type="PANTHER" id="PTHR11040">
    <property type="entry name" value="ZINC/IRON TRANSPORTER"/>
    <property type="match status" value="1"/>
</dbReference>
<keyword evidence="8" id="KW-1185">Reference proteome</keyword>